<gene>
    <name evidence="3" type="ORF">DET59_104227</name>
</gene>
<dbReference type="OrthoDB" id="155521at2"/>
<reference evidence="3 4" key="1">
    <citation type="submission" date="2018-06" db="EMBL/GenBank/DDBJ databases">
        <title>Freshwater and sediment microbial communities from various areas in North America, analyzing microbe dynamics in response to fracking.</title>
        <authorList>
            <person name="Lamendella R."/>
        </authorList>
    </citation>
    <scope>NUCLEOTIDE SEQUENCE [LARGE SCALE GENOMIC DNA]</scope>
    <source>
        <strain evidence="3 4">97B</strain>
    </source>
</reference>
<sequence length="172" mass="18939">MRKWMLGIAVVGVLGVGWWLISPLFLDKVVNEAPVSSSSASNMKEQEENTMKETDSSSPDEMTNDTMEINELVGIFQGADENHDAKGKVRISGKNIRLENFEVTNGPDLYVYLVEEGQDTIEGISLGELKGNIGNQNYEIPGDHSASSGMHIVIWCKQFNVDFGRAELGKAM</sequence>
<dbReference type="Proteomes" id="UP000252118">
    <property type="component" value="Unassembled WGS sequence"/>
</dbReference>
<dbReference type="Pfam" id="PF10517">
    <property type="entry name" value="DM13"/>
    <property type="match status" value="1"/>
</dbReference>
<feature type="compositionally biased region" description="Basic and acidic residues" evidence="1">
    <location>
        <begin position="44"/>
        <end position="55"/>
    </location>
</feature>
<dbReference type="EMBL" id="QNRJ01000004">
    <property type="protein sequence ID" value="RBP05508.1"/>
    <property type="molecule type" value="Genomic_DNA"/>
</dbReference>
<evidence type="ECO:0000313" key="4">
    <source>
        <dbReference type="Proteomes" id="UP000252118"/>
    </source>
</evidence>
<proteinExistence type="predicted"/>
<feature type="region of interest" description="Disordered" evidence="1">
    <location>
        <begin position="36"/>
        <end position="62"/>
    </location>
</feature>
<accession>A0A366ESY7</accession>
<dbReference type="AlphaFoldDB" id="A0A366ESY7"/>
<dbReference type="RefSeq" id="WP_113969068.1">
    <property type="nucleotide sequence ID" value="NZ_QNRJ01000004.1"/>
</dbReference>
<protein>
    <submittedName>
        <fullName evidence="3">Electron transfer DM13</fullName>
    </submittedName>
</protein>
<feature type="domain" description="DM13" evidence="2">
    <location>
        <begin position="74"/>
        <end position="169"/>
    </location>
</feature>
<dbReference type="PROSITE" id="PS51549">
    <property type="entry name" value="DM13"/>
    <property type="match status" value="1"/>
</dbReference>
<comment type="caution">
    <text evidence="3">The sequence shown here is derived from an EMBL/GenBank/DDBJ whole genome shotgun (WGS) entry which is preliminary data.</text>
</comment>
<evidence type="ECO:0000259" key="2">
    <source>
        <dbReference type="PROSITE" id="PS51549"/>
    </source>
</evidence>
<evidence type="ECO:0000313" key="3">
    <source>
        <dbReference type="EMBL" id="RBP05508.1"/>
    </source>
</evidence>
<evidence type="ECO:0000256" key="1">
    <source>
        <dbReference type="SAM" id="MobiDB-lite"/>
    </source>
</evidence>
<name>A0A366ESY7_9BACI</name>
<organism evidence="3 4">
    <name type="scientific">Rossellomorea aquimaris</name>
    <dbReference type="NCBI Taxonomy" id="189382"/>
    <lineage>
        <taxon>Bacteria</taxon>
        <taxon>Bacillati</taxon>
        <taxon>Bacillota</taxon>
        <taxon>Bacilli</taxon>
        <taxon>Bacillales</taxon>
        <taxon>Bacillaceae</taxon>
        <taxon>Rossellomorea</taxon>
    </lineage>
</organism>
<dbReference type="InterPro" id="IPR019545">
    <property type="entry name" value="DM13_domain"/>
</dbReference>